<keyword evidence="7" id="KW-0863">Zinc-finger</keyword>
<evidence type="ECO:0000256" key="9">
    <source>
        <dbReference type="ARBA" id="ARBA00022833"/>
    </source>
</evidence>
<dbReference type="InterPro" id="IPR000756">
    <property type="entry name" value="Diacylglycerol_kin_accessory"/>
</dbReference>
<accession>D8RSG5</accession>
<feature type="transmembrane region" description="Helical" evidence="14">
    <location>
        <begin position="28"/>
        <end position="50"/>
    </location>
</feature>
<dbReference type="SUPFAM" id="SSF111331">
    <property type="entry name" value="NAD kinase/diacylglycerol kinase-like"/>
    <property type="match status" value="1"/>
</dbReference>
<evidence type="ECO:0000256" key="3">
    <source>
        <dbReference type="ARBA" id="ARBA00022679"/>
    </source>
</evidence>
<evidence type="ECO:0000256" key="4">
    <source>
        <dbReference type="ARBA" id="ARBA00022723"/>
    </source>
</evidence>
<keyword evidence="11 14" id="KW-0472">Membrane</keyword>
<evidence type="ECO:0000256" key="14">
    <source>
        <dbReference type="SAM" id="Phobius"/>
    </source>
</evidence>
<feature type="domain" description="Phorbol-ester/DAG-type" evidence="15">
    <location>
        <begin position="81"/>
        <end position="144"/>
    </location>
</feature>
<keyword evidence="5" id="KW-0677">Repeat</keyword>
<evidence type="ECO:0000256" key="13">
    <source>
        <dbReference type="SAM" id="MobiDB-lite"/>
    </source>
</evidence>
<evidence type="ECO:0000259" key="16">
    <source>
        <dbReference type="PROSITE" id="PS50146"/>
    </source>
</evidence>
<dbReference type="HOGENOM" id="CLU_003770_2_0_1"/>
<dbReference type="GO" id="GO:0016020">
    <property type="term" value="C:membrane"/>
    <property type="evidence" value="ECO:0000318"/>
    <property type="project" value="GO_Central"/>
</dbReference>
<dbReference type="InterPro" id="IPR002219">
    <property type="entry name" value="PKC_DAG/PE"/>
</dbReference>
<dbReference type="Gene3D" id="3.30.60.20">
    <property type="match status" value="1"/>
</dbReference>
<dbReference type="EMBL" id="GL377588">
    <property type="protein sequence ID" value="EFJ24860.1"/>
    <property type="molecule type" value="Genomic_DNA"/>
</dbReference>
<dbReference type="Pfam" id="PF00609">
    <property type="entry name" value="DAGK_acc"/>
    <property type="match status" value="1"/>
</dbReference>
<keyword evidence="3 12" id="KW-0808">Transferase</keyword>
<organism evidence="18">
    <name type="scientific">Selaginella moellendorffii</name>
    <name type="common">Spikemoss</name>
    <dbReference type="NCBI Taxonomy" id="88036"/>
    <lineage>
        <taxon>Eukaryota</taxon>
        <taxon>Viridiplantae</taxon>
        <taxon>Streptophyta</taxon>
        <taxon>Embryophyta</taxon>
        <taxon>Tracheophyta</taxon>
        <taxon>Lycopodiopsida</taxon>
        <taxon>Selaginellales</taxon>
        <taxon>Selaginellaceae</taxon>
        <taxon>Selaginella</taxon>
    </lineage>
</organism>
<dbReference type="InterPro" id="IPR037607">
    <property type="entry name" value="DGK"/>
</dbReference>
<dbReference type="OMA" id="ETSFDAC"/>
<evidence type="ECO:0000256" key="6">
    <source>
        <dbReference type="ARBA" id="ARBA00022741"/>
    </source>
</evidence>
<proteinExistence type="inferred from homology"/>
<feature type="compositionally biased region" description="Basic residues" evidence="13">
    <location>
        <begin position="263"/>
        <end position="272"/>
    </location>
</feature>
<dbReference type="GO" id="GO:0007200">
    <property type="term" value="P:phospholipase C-activating G protein-coupled receptor signaling pathway"/>
    <property type="evidence" value="ECO:0007669"/>
    <property type="project" value="InterPro"/>
</dbReference>
<keyword evidence="10 12" id="KW-0067">ATP-binding</keyword>
<evidence type="ECO:0000256" key="11">
    <source>
        <dbReference type="ARBA" id="ARBA00023136"/>
    </source>
</evidence>
<keyword evidence="6 12" id="KW-0547">Nucleotide-binding</keyword>
<evidence type="ECO:0000313" key="17">
    <source>
        <dbReference type="EMBL" id="EFJ24860.1"/>
    </source>
</evidence>
<dbReference type="PROSITE" id="PS50081">
    <property type="entry name" value="ZF_DAG_PE_2"/>
    <property type="match status" value="1"/>
</dbReference>
<keyword evidence="18" id="KW-1185">Reference proteome</keyword>
<dbReference type="Gramene" id="EFJ24860">
    <property type="protein sequence ID" value="EFJ24860"/>
    <property type="gene ID" value="SELMODRAFT_173850"/>
</dbReference>
<dbReference type="PANTHER" id="PTHR11255:SF54">
    <property type="entry name" value="DIACYLGLYCEROL KINASE THETA"/>
    <property type="match status" value="1"/>
</dbReference>
<evidence type="ECO:0000256" key="1">
    <source>
        <dbReference type="ARBA" id="ARBA00004370"/>
    </source>
</evidence>
<evidence type="ECO:0000256" key="7">
    <source>
        <dbReference type="ARBA" id="ARBA00022771"/>
    </source>
</evidence>
<dbReference type="eggNOG" id="KOG1169">
    <property type="taxonomic scope" value="Eukaryota"/>
</dbReference>
<dbReference type="FunCoup" id="D8RSG5">
    <property type="interactions" value="2250"/>
</dbReference>
<keyword evidence="14" id="KW-0812">Transmembrane</keyword>
<dbReference type="CDD" id="cd00029">
    <property type="entry name" value="C1"/>
    <property type="match status" value="1"/>
</dbReference>
<comment type="subcellular location">
    <subcellularLocation>
        <location evidence="1">Membrane</location>
    </subcellularLocation>
</comment>
<dbReference type="FunFam" id="2.60.200.40:FF:000006">
    <property type="entry name" value="Diacylglycerol kinase"/>
    <property type="match status" value="1"/>
</dbReference>
<dbReference type="PANTHER" id="PTHR11255">
    <property type="entry name" value="DIACYLGLYCEROL KINASE"/>
    <property type="match status" value="1"/>
</dbReference>
<reference evidence="17 18" key="1">
    <citation type="journal article" date="2011" name="Science">
        <title>The Selaginella genome identifies genetic changes associated with the evolution of vascular plants.</title>
        <authorList>
            <person name="Banks J.A."/>
            <person name="Nishiyama T."/>
            <person name="Hasebe M."/>
            <person name="Bowman J.L."/>
            <person name="Gribskov M."/>
            <person name="dePamphilis C."/>
            <person name="Albert V.A."/>
            <person name="Aono N."/>
            <person name="Aoyama T."/>
            <person name="Ambrose B.A."/>
            <person name="Ashton N.W."/>
            <person name="Axtell M.J."/>
            <person name="Barker E."/>
            <person name="Barker M.S."/>
            <person name="Bennetzen J.L."/>
            <person name="Bonawitz N.D."/>
            <person name="Chapple C."/>
            <person name="Cheng C."/>
            <person name="Correa L.G."/>
            <person name="Dacre M."/>
            <person name="DeBarry J."/>
            <person name="Dreyer I."/>
            <person name="Elias M."/>
            <person name="Engstrom E.M."/>
            <person name="Estelle M."/>
            <person name="Feng L."/>
            <person name="Finet C."/>
            <person name="Floyd S.K."/>
            <person name="Frommer W.B."/>
            <person name="Fujita T."/>
            <person name="Gramzow L."/>
            <person name="Gutensohn M."/>
            <person name="Harholt J."/>
            <person name="Hattori M."/>
            <person name="Heyl A."/>
            <person name="Hirai T."/>
            <person name="Hiwatashi Y."/>
            <person name="Ishikawa M."/>
            <person name="Iwata M."/>
            <person name="Karol K.G."/>
            <person name="Koehler B."/>
            <person name="Kolukisaoglu U."/>
            <person name="Kubo M."/>
            <person name="Kurata T."/>
            <person name="Lalonde S."/>
            <person name="Li K."/>
            <person name="Li Y."/>
            <person name="Litt A."/>
            <person name="Lyons E."/>
            <person name="Manning G."/>
            <person name="Maruyama T."/>
            <person name="Michael T.P."/>
            <person name="Mikami K."/>
            <person name="Miyazaki S."/>
            <person name="Morinaga S."/>
            <person name="Murata T."/>
            <person name="Mueller-Roeber B."/>
            <person name="Nelson D.R."/>
            <person name="Obara M."/>
            <person name="Oguri Y."/>
            <person name="Olmstead R.G."/>
            <person name="Onodera N."/>
            <person name="Petersen B.L."/>
            <person name="Pils B."/>
            <person name="Prigge M."/>
            <person name="Rensing S.A."/>
            <person name="Riano-Pachon D.M."/>
            <person name="Roberts A.W."/>
            <person name="Sato Y."/>
            <person name="Scheller H.V."/>
            <person name="Schulz B."/>
            <person name="Schulz C."/>
            <person name="Shakirov E.V."/>
            <person name="Shibagaki N."/>
            <person name="Shinohara N."/>
            <person name="Shippen D.E."/>
            <person name="Soerensen I."/>
            <person name="Sotooka R."/>
            <person name="Sugimoto N."/>
            <person name="Sugita M."/>
            <person name="Sumikawa N."/>
            <person name="Tanurdzic M."/>
            <person name="Theissen G."/>
            <person name="Ulvskov P."/>
            <person name="Wakazuki S."/>
            <person name="Weng J.K."/>
            <person name="Willats W.W."/>
            <person name="Wipf D."/>
            <person name="Wolf P.G."/>
            <person name="Yang L."/>
            <person name="Zimmer A.D."/>
            <person name="Zhu Q."/>
            <person name="Mitros T."/>
            <person name="Hellsten U."/>
            <person name="Loque D."/>
            <person name="Otillar R."/>
            <person name="Salamov A."/>
            <person name="Schmutz J."/>
            <person name="Shapiro H."/>
            <person name="Lindquist E."/>
            <person name="Lucas S."/>
            <person name="Rokhsar D."/>
            <person name="Grigoriev I.V."/>
        </authorList>
    </citation>
    <scope>NUCLEOTIDE SEQUENCE [LARGE SCALE GENOMIC DNA]</scope>
</reference>
<comment type="similarity">
    <text evidence="2 12">Belongs to the eukaryotic diacylglycerol kinase family.</text>
</comment>
<dbReference type="Pfam" id="PF00130">
    <property type="entry name" value="C1_1"/>
    <property type="match status" value="1"/>
</dbReference>
<dbReference type="SUPFAM" id="SSF57889">
    <property type="entry name" value="Cysteine-rich domain"/>
    <property type="match status" value="1"/>
</dbReference>
<comment type="catalytic activity">
    <reaction evidence="12">
        <text>a 1,2-diacyl-sn-glycerol + ATP = a 1,2-diacyl-sn-glycero-3-phosphate + ADP + H(+)</text>
        <dbReference type="Rhea" id="RHEA:10272"/>
        <dbReference type="ChEBI" id="CHEBI:15378"/>
        <dbReference type="ChEBI" id="CHEBI:17815"/>
        <dbReference type="ChEBI" id="CHEBI:30616"/>
        <dbReference type="ChEBI" id="CHEBI:58608"/>
        <dbReference type="ChEBI" id="CHEBI:456216"/>
        <dbReference type="EC" id="2.7.1.107"/>
    </reaction>
</comment>
<dbReference type="GO" id="GO:0046486">
    <property type="term" value="P:glycerolipid metabolic process"/>
    <property type="evidence" value="ECO:0000318"/>
    <property type="project" value="GO_Central"/>
</dbReference>
<gene>
    <name evidence="17" type="ORF">SELMODRAFT_173850</name>
</gene>
<dbReference type="STRING" id="88036.D8RSG5"/>
<dbReference type="InterPro" id="IPR016064">
    <property type="entry name" value="NAD/diacylglycerol_kinase_sf"/>
</dbReference>
<feature type="compositionally biased region" description="Low complexity" evidence="13">
    <location>
        <begin position="276"/>
        <end position="289"/>
    </location>
</feature>
<evidence type="ECO:0000256" key="5">
    <source>
        <dbReference type="ARBA" id="ARBA00022737"/>
    </source>
</evidence>
<dbReference type="KEGG" id="smo:SELMODRAFT_173850"/>
<dbReference type="InterPro" id="IPR017438">
    <property type="entry name" value="ATP-NAD_kinase_N"/>
</dbReference>
<evidence type="ECO:0000256" key="8">
    <source>
        <dbReference type="ARBA" id="ARBA00022777"/>
    </source>
</evidence>
<dbReference type="SMART" id="SM00045">
    <property type="entry name" value="DAGKa"/>
    <property type="match status" value="1"/>
</dbReference>
<dbReference type="InParanoid" id="D8RSG5"/>
<dbReference type="InterPro" id="IPR046349">
    <property type="entry name" value="C1-like_sf"/>
</dbReference>
<evidence type="ECO:0000313" key="18">
    <source>
        <dbReference type="Proteomes" id="UP000001514"/>
    </source>
</evidence>
<dbReference type="GO" id="GO:0005524">
    <property type="term" value="F:ATP binding"/>
    <property type="evidence" value="ECO:0007669"/>
    <property type="project" value="UniProtKB-KW"/>
</dbReference>
<dbReference type="CDD" id="cd20805">
    <property type="entry name" value="C1_DGK_rpt2"/>
    <property type="match status" value="1"/>
</dbReference>
<dbReference type="EC" id="2.7.1.107" evidence="12"/>
<sequence length="719" mass="79370">MEEDDGAAPIYFLPRLALPSLARPGESILPAVSWLVATLLLAGFFVYVAIQWQRKLAIQWMKAAAHAKRRSRGRVRAPSTAHIWSQESSSSRPRPSTCFVCLDTITPSQSLSSVSSGAVYSLHRCLVCGVASHLGCSKSAAKDCKSVAMAGSSSSLLHQWVERWMDVDDIPEDRAYCMHCDEPCNASFLGGSAIWRCMWCQRLVHVDCHSIHSKNSSELCDLGMHKRLIVSPLWVKDAGKRMVGLISSITQGANELASSVRGQIRKRRKKGKRSSENVNALASSSSEASRISTDGVISDGDSMRTSSAELKEVDEVTNGKLNNELEVVHGPSAKQKYQLVEVPGDARPLLVFINRKSGAQHGTALRRHLNMLLNPVQVFELSKAQGPDAGLEFFKGFAHFRILVCGGDGSVGWVLDEIEKRNYESPPPVAILPIGTGNDLARVLSWGGGYAAVGRQGGLYNMLHEVDHGAASMLDRWLVRISDNYSKPGEEIVAEKYLNNYLGIGCDAKVALDIHMLREGNPEKFYNQFLNKMLYAKEGAKDIVDRTCSDLPWHLRVEVDGSEIIIPEDTEGVLFTNIGSYMGGVDLWQNEEEHEDEFGPQFMHDKIIEVVGICGTWHLGKLQVGLSRARRLGQGRHIKIWMSASYPVQIDGEPWIQHSCTFEISHHGQAFMLKRTQEDARDHAAAIMTEILENAECGGVINASQKRALLQEMAVRLSS</sequence>
<keyword evidence="14" id="KW-1133">Transmembrane helix</keyword>
<dbReference type="Gene3D" id="3.40.50.10330">
    <property type="entry name" value="Probable inorganic polyphosphate/atp-NAD kinase, domain 1"/>
    <property type="match status" value="1"/>
</dbReference>
<feature type="region of interest" description="Disordered" evidence="13">
    <location>
        <begin position="71"/>
        <end position="94"/>
    </location>
</feature>
<name>D8RSG5_SELML</name>
<dbReference type="InterPro" id="IPR001206">
    <property type="entry name" value="Diacylglycerol_kinase_cat_dom"/>
</dbReference>
<dbReference type="Gene3D" id="2.60.200.40">
    <property type="match status" value="1"/>
</dbReference>
<keyword evidence="9" id="KW-0862">Zinc</keyword>
<evidence type="ECO:0000256" key="12">
    <source>
        <dbReference type="RuleBase" id="RU361128"/>
    </source>
</evidence>
<dbReference type="Pfam" id="PF00781">
    <property type="entry name" value="DAGK_cat"/>
    <property type="match status" value="1"/>
</dbReference>
<dbReference type="Proteomes" id="UP000001514">
    <property type="component" value="Unassembled WGS sequence"/>
</dbReference>
<evidence type="ECO:0000259" key="15">
    <source>
        <dbReference type="PROSITE" id="PS50081"/>
    </source>
</evidence>
<dbReference type="OrthoDB" id="242257at2759"/>
<evidence type="ECO:0000256" key="10">
    <source>
        <dbReference type="ARBA" id="ARBA00022840"/>
    </source>
</evidence>
<dbReference type="AlphaFoldDB" id="D8RSG5"/>
<dbReference type="GO" id="GO:0008270">
    <property type="term" value="F:zinc ion binding"/>
    <property type="evidence" value="ECO:0007669"/>
    <property type="project" value="UniProtKB-KW"/>
</dbReference>
<keyword evidence="8 12" id="KW-0418">Kinase</keyword>
<dbReference type="GO" id="GO:0035556">
    <property type="term" value="P:intracellular signal transduction"/>
    <property type="evidence" value="ECO:0000318"/>
    <property type="project" value="GO_Central"/>
</dbReference>
<feature type="region of interest" description="Disordered" evidence="13">
    <location>
        <begin position="260"/>
        <end position="303"/>
    </location>
</feature>
<dbReference type="SMART" id="SM00109">
    <property type="entry name" value="C1"/>
    <property type="match status" value="2"/>
</dbReference>
<protein>
    <recommendedName>
        <fullName evidence="12">Diacylglycerol kinase</fullName>
        <shortName evidence="12">DAG kinase</shortName>
        <ecNumber evidence="12">2.7.1.107</ecNumber>
    </recommendedName>
</protein>
<dbReference type="SMART" id="SM00046">
    <property type="entry name" value="DAGKc"/>
    <property type="match status" value="1"/>
</dbReference>
<keyword evidence="4" id="KW-0479">Metal-binding</keyword>
<evidence type="ECO:0000256" key="2">
    <source>
        <dbReference type="ARBA" id="ARBA00009280"/>
    </source>
</evidence>
<dbReference type="GO" id="GO:0004143">
    <property type="term" value="F:ATP-dependent diacylglycerol kinase activity"/>
    <property type="evidence" value="ECO:0000318"/>
    <property type="project" value="GO_Central"/>
</dbReference>
<feature type="domain" description="DAGKc" evidence="16">
    <location>
        <begin position="344"/>
        <end position="484"/>
    </location>
</feature>
<dbReference type="PROSITE" id="PS50146">
    <property type="entry name" value="DAGK"/>
    <property type="match status" value="1"/>
</dbReference>